<dbReference type="AlphaFoldDB" id="A0AAV4GHE3"/>
<gene>
    <name evidence="1" type="ORF">ElyMa_000688600</name>
</gene>
<reference evidence="1 2" key="1">
    <citation type="journal article" date="2021" name="Elife">
        <title>Chloroplast acquisition without the gene transfer in kleptoplastic sea slugs, Plakobranchus ocellatus.</title>
        <authorList>
            <person name="Maeda T."/>
            <person name="Takahashi S."/>
            <person name="Yoshida T."/>
            <person name="Shimamura S."/>
            <person name="Takaki Y."/>
            <person name="Nagai Y."/>
            <person name="Toyoda A."/>
            <person name="Suzuki Y."/>
            <person name="Arimoto A."/>
            <person name="Ishii H."/>
            <person name="Satoh N."/>
            <person name="Nishiyama T."/>
            <person name="Hasebe M."/>
            <person name="Maruyama T."/>
            <person name="Minagawa J."/>
            <person name="Obokata J."/>
            <person name="Shigenobu S."/>
        </authorList>
    </citation>
    <scope>NUCLEOTIDE SEQUENCE [LARGE SCALE GENOMIC DNA]</scope>
</reference>
<keyword evidence="2" id="KW-1185">Reference proteome</keyword>
<dbReference type="EMBL" id="BMAT01001417">
    <property type="protein sequence ID" value="GFR85132.1"/>
    <property type="molecule type" value="Genomic_DNA"/>
</dbReference>
<evidence type="ECO:0000313" key="2">
    <source>
        <dbReference type="Proteomes" id="UP000762676"/>
    </source>
</evidence>
<dbReference type="Proteomes" id="UP000762676">
    <property type="component" value="Unassembled WGS sequence"/>
</dbReference>
<proteinExistence type="predicted"/>
<name>A0AAV4GHE3_9GAST</name>
<evidence type="ECO:0000313" key="1">
    <source>
        <dbReference type="EMBL" id="GFR85132.1"/>
    </source>
</evidence>
<protein>
    <submittedName>
        <fullName evidence="1">Uncharacterized protein</fullName>
    </submittedName>
</protein>
<sequence length="79" mass="8447">MYLEECREGDQGESTTALREQVNALHNHNLSVEGIPPASGAKTAINDLVVVWLVTRLMTAGKAGCGHGLRPGRHANGRL</sequence>
<accession>A0AAV4GHE3</accession>
<organism evidence="1 2">
    <name type="scientific">Elysia marginata</name>
    <dbReference type="NCBI Taxonomy" id="1093978"/>
    <lineage>
        <taxon>Eukaryota</taxon>
        <taxon>Metazoa</taxon>
        <taxon>Spiralia</taxon>
        <taxon>Lophotrochozoa</taxon>
        <taxon>Mollusca</taxon>
        <taxon>Gastropoda</taxon>
        <taxon>Heterobranchia</taxon>
        <taxon>Euthyneura</taxon>
        <taxon>Panpulmonata</taxon>
        <taxon>Sacoglossa</taxon>
        <taxon>Placobranchoidea</taxon>
        <taxon>Plakobranchidae</taxon>
        <taxon>Elysia</taxon>
    </lineage>
</organism>
<comment type="caution">
    <text evidence="1">The sequence shown here is derived from an EMBL/GenBank/DDBJ whole genome shotgun (WGS) entry which is preliminary data.</text>
</comment>